<keyword evidence="2" id="KW-1185">Reference proteome</keyword>
<evidence type="ECO:0000313" key="2">
    <source>
        <dbReference type="Proteomes" id="UP000595046"/>
    </source>
</evidence>
<dbReference type="Proteomes" id="UP000595046">
    <property type="component" value="Chromosome"/>
</dbReference>
<sequence length="102" mass="11428">MRAYAGDQEAWQASEFEELALSFEEPAESFRDLFLGFPGEPYEAREARLAAAHDVLAELDELGQHDEIARVNADYAAALRDVAPLWEHPSKRARLPWTKGAA</sequence>
<proteinExistence type="predicted"/>
<protein>
    <submittedName>
        <fullName evidence="1">Uncharacterized protein</fullName>
    </submittedName>
</protein>
<gene>
    <name evidence="1" type="ORF">G4Z16_15455</name>
</gene>
<dbReference type="RefSeq" id="WP_197351362.1">
    <property type="nucleotide sequence ID" value="NZ_CP048882.1"/>
</dbReference>
<organism evidence="1 2">
    <name type="scientific">Streptomyces bathyalis</name>
    <dbReference type="NCBI Taxonomy" id="2710756"/>
    <lineage>
        <taxon>Bacteria</taxon>
        <taxon>Bacillati</taxon>
        <taxon>Actinomycetota</taxon>
        <taxon>Actinomycetes</taxon>
        <taxon>Kitasatosporales</taxon>
        <taxon>Streptomycetaceae</taxon>
        <taxon>Streptomyces</taxon>
    </lineage>
</organism>
<dbReference type="AlphaFoldDB" id="A0A7T1WR17"/>
<dbReference type="EMBL" id="CP048882">
    <property type="protein sequence ID" value="QPP07553.1"/>
    <property type="molecule type" value="Genomic_DNA"/>
</dbReference>
<dbReference type="KEGG" id="sbat:G4Z16_15455"/>
<name>A0A7T1WR17_9ACTN</name>
<reference evidence="2" key="1">
    <citation type="submission" date="2020-02" db="EMBL/GenBank/DDBJ databases">
        <title>Streptomyces sp. ASO4wet.</title>
        <authorList>
            <person name="Risdian C."/>
            <person name="Landwehr W."/>
            <person name="Schupp P."/>
            <person name="Wink J."/>
        </authorList>
    </citation>
    <scope>NUCLEOTIDE SEQUENCE [LARGE SCALE GENOMIC DNA]</scope>
    <source>
        <strain evidence="2">ASO4wet</strain>
    </source>
</reference>
<accession>A0A7T1WR17</accession>
<evidence type="ECO:0000313" key="1">
    <source>
        <dbReference type="EMBL" id="QPP07553.1"/>
    </source>
</evidence>